<dbReference type="PANTHER" id="PTHR35007:SF3">
    <property type="entry name" value="POSSIBLE CONSERVED ALANINE RICH MEMBRANE PROTEIN"/>
    <property type="match status" value="1"/>
</dbReference>
<feature type="domain" description="Type II secretion system protein GspF" evidence="8">
    <location>
        <begin position="69"/>
        <end position="202"/>
    </location>
</feature>
<organism evidence="9 10">
    <name type="scientific">Isoptericola haloaureus</name>
    <dbReference type="NCBI Taxonomy" id="1542902"/>
    <lineage>
        <taxon>Bacteria</taxon>
        <taxon>Bacillati</taxon>
        <taxon>Actinomycetota</taxon>
        <taxon>Actinomycetes</taxon>
        <taxon>Micrococcales</taxon>
        <taxon>Promicromonosporaceae</taxon>
        <taxon>Isoptericola</taxon>
    </lineage>
</organism>
<comment type="subcellular location">
    <subcellularLocation>
        <location evidence="1">Cell membrane</location>
        <topology evidence="1">Multi-pass membrane protein</topology>
    </subcellularLocation>
</comment>
<keyword evidence="3 7" id="KW-0812">Transmembrane</keyword>
<evidence type="ECO:0000256" key="3">
    <source>
        <dbReference type="ARBA" id="ARBA00022692"/>
    </source>
</evidence>
<dbReference type="InterPro" id="IPR018076">
    <property type="entry name" value="T2SS_GspF_dom"/>
</dbReference>
<protein>
    <submittedName>
        <fullName evidence="9">Type II secretion system F family protein</fullName>
    </submittedName>
</protein>
<sequence>MIAVVVGALVLAGLAPWWWTAAAARRRRRQVVARTAAVPTRPSEVQHDDRSPERDVGPRPGPVDVAVLLELVATAVRAGVGVPRALQVVGAAVGGADGRTLRTVAVALRLGGDWQGAWDTAHATARAAPAAGGGRPRSLDPLRDALRGAWTDGVAPGDALRAAAGELRQRRRAAARSAAGRLAVRLVLPLGLCFLPAFVLLGLVPVLFSLGADLVSG</sequence>
<evidence type="ECO:0000256" key="4">
    <source>
        <dbReference type="ARBA" id="ARBA00022989"/>
    </source>
</evidence>
<dbReference type="PANTHER" id="PTHR35007">
    <property type="entry name" value="INTEGRAL MEMBRANE PROTEIN-RELATED"/>
    <property type="match status" value="1"/>
</dbReference>
<gene>
    <name evidence="9" type="ORF">V5O49_13685</name>
</gene>
<feature type="compositionally biased region" description="Low complexity" evidence="6">
    <location>
        <begin position="33"/>
        <end position="42"/>
    </location>
</feature>
<evidence type="ECO:0000256" key="5">
    <source>
        <dbReference type="ARBA" id="ARBA00023136"/>
    </source>
</evidence>
<evidence type="ECO:0000313" key="9">
    <source>
        <dbReference type="EMBL" id="MEG3616180.1"/>
    </source>
</evidence>
<evidence type="ECO:0000256" key="7">
    <source>
        <dbReference type="SAM" id="Phobius"/>
    </source>
</evidence>
<keyword evidence="2" id="KW-1003">Cell membrane</keyword>
<evidence type="ECO:0000256" key="1">
    <source>
        <dbReference type="ARBA" id="ARBA00004651"/>
    </source>
</evidence>
<feature type="compositionally biased region" description="Basic and acidic residues" evidence="6">
    <location>
        <begin position="44"/>
        <end position="57"/>
    </location>
</feature>
<name>A0ABU7Z9X3_9MICO</name>
<evidence type="ECO:0000313" key="10">
    <source>
        <dbReference type="Proteomes" id="UP001310387"/>
    </source>
</evidence>
<keyword evidence="4 7" id="KW-1133">Transmembrane helix</keyword>
<dbReference type="Pfam" id="PF00482">
    <property type="entry name" value="T2SSF"/>
    <property type="match status" value="1"/>
</dbReference>
<feature type="transmembrane region" description="Helical" evidence="7">
    <location>
        <begin position="186"/>
        <end position="208"/>
    </location>
</feature>
<dbReference type="EMBL" id="JBAGLP010000118">
    <property type="protein sequence ID" value="MEG3616180.1"/>
    <property type="molecule type" value="Genomic_DNA"/>
</dbReference>
<reference evidence="9" key="1">
    <citation type="journal article" date="2024" name="Antonie Van Leeuwenhoek">
        <title>Isoptericola haloaureus sp. nov., a dimorphic actinobacterium isolated from mangrove sediments of southeast India, implicating biosaline agricultural significance through nitrogen fixation and salt tolerance genes.</title>
        <authorList>
            <person name="Prathaban M."/>
            <person name="Prathiviraj R."/>
            <person name="Ravichandran M."/>
            <person name="Natarajan S.D."/>
            <person name="Sobanaa M."/>
            <person name="Hari Krishna Kumar S."/>
            <person name="Chandrasekar V."/>
            <person name="Selvin J."/>
        </authorList>
    </citation>
    <scope>NUCLEOTIDE SEQUENCE</scope>
    <source>
        <strain evidence="9">MP1014</strain>
    </source>
</reference>
<feature type="region of interest" description="Disordered" evidence="6">
    <location>
        <begin position="33"/>
        <end position="59"/>
    </location>
</feature>
<evidence type="ECO:0000259" key="8">
    <source>
        <dbReference type="Pfam" id="PF00482"/>
    </source>
</evidence>
<dbReference type="Proteomes" id="UP001310387">
    <property type="component" value="Unassembled WGS sequence"/>
</dbReference>
<keyword evidence="5 7" id="KW-0472">Membrane</keyword>
<evidence type="ECO:0000256" key="2">
    <source>
        <dbReference type="ARBA" id="ARBA00022475"/>
    </source>
</evidence>
<keyword evidence="10" id="KW-1185">Reference proteome</keyword>
<proteinExistence type="predicted"/>
<reference evidence="9" key="2">
    <citation type="submission" date="2024-02" db="EMBL/GenBank/DDBJ databases">
        <authorList>
            <person name="Prathaban M."/>
            <person name="Mythili R."/>
            <person name="Sharmila Devi N."/>
            <person name="Sobanaa M."/>
            <person name="Prathiviraj R."/>
            <person name="Selvin J."/>
        </authorList>
    </citation>
    <scope>NUCLEOTIDE SEQUENCE</scope>
    <source>
        <strain evidence="9">MP1014</strain>
    </source>
</reference>
<comment type="caution">
    <text evidence="9">The sequence shown here is derived from an EMBL/GenBank/DDBJ whole genome shotgun (WGS) entry which is preliminary data.</text>
</comment>
<evidence type="ECO:0000256" key="6">
    <source>
        <dbReference type="SAM" id="MobiDB-lite"/>
    </source>
</evidence>
<accession>A0ABU7Z9X3</accession>
<dbReference type="RefSeq" id="WP_332902685.1">
    <property type="nucleotide sequence ID" value="NZ_JBAGLP010000118.1"/>
</dbReference>